<feature type="region of interest" description="Disordered" evidence="1">
    <location>
        <begin position="52"/>
        <end position="80"/>
    </location>
</feature>
<protein>
    <recommendedName>
        <fullName evidence="4">DUF1328 domain-containing protein</fullName>
    </recommendedName>
</protein>
<dbReference type="Pfam" id="PF19650">
    <property type="entry name" value="DUF6153"/>
    <property type="match status" value="1"/>
</dbReference>
<dbReference type="InterPro" id="IPR046151">
    <property type="entry name" value="DUF6153"/>
</dbReference>
<dbReference type="Proteomes" id="UP000095705">
    <property type="component" value="Unassembled WGS sequence"/>
</dbReference>
<evidence type="ECO:0008006" key="4">
    <source>
        <dbReference type="Google" id="ProtNLM"/>
    </source>
</evidence>
<evidence type="ECO:0000256" key="1">
    <source>
        <dbReference type="SAM" id="MobiDB-lite"/>
    </source>
</evidence>
<dbReference type="STRING" id="36818.BGK67_28650"/>
<evidence type="ECO:0000313" key="3">
    <source>
        <dbReference type="Proteomes" id="UP000095705"/>
    </source>
</evidence>
<gene>
    <name evidence="2" type="ORF">BGK67_28650</name>
</gene>
<dbReference type="RefSeq" id="WP_069922968.1">
    <property type="nucleotide sequence ID" value="NZ_MEHK01000001.1"/>
</dbReference>
<reference evidence="2 3" key="1">
    <citation type="submission" date="2016-08" db="EMBL/GenBank/DDBJ databases">
        <title>The complete genome of Streptomyces subrutilus 10-1-1.</title>
        <authorList>
            <person name="Chen X."/>
        </authorList>
    </citation>
    <scope>NUCLEOTIDE SEQUENCE [LARGE SCALE GENOMIC DNA]</scope>
    <source>
        <strain evidence="2 3">10-1-1</strain>
    </source>
</reference>
<comment type="caution">
    <text evidence="2">The sequence shown here is derived from an EMBL/GenBank/DDBJ whole genome shotgun (WGS) entry which is preliminary data.</text>
</comment>
<dbReference type="AlphaFoldDB" id="A0A1E5PZ17"/>
<dbReference type="EMBL" id="MEHK01000001">
    <property type="protein sequence ID" value="OEJ34779.1"/>
    <property type="molecule type" value="Genomic_DNA"/>
</dbReference>
<sequence>MIAAPQPPRRRPAGPGRLLLVLAVLAGVLAMHGLGAGATGLAPVRAHAAHAAGHGPAQGAGHHGTAEDCSHDAGGQGQVHHADATCAATGISTPYAPPALAPALPGASAPAVFATRATAPATGGRAPPDLAELQLLRI</sequence>
<name>A0A1E5PZ17_9ACTN</name>
<keyword evidence="3" id="KW-1185">Reference proteome</keyword>
<proteinExistence type="predicted"/>
<evidence type="ECO:0000313" key="2">
    <source>
        <dbReference type="EMBL" id="OEJ34779.1"/>
    </source>
</evidence>
<organism evidence="2 3">
    <name type="scientific">Streptomyces subrutilus</name>
    <dbReference type="NCBI Taxonomy" id="36818"/>
    <lineage>
        <taxon>Bacteria</taxon>
        <taxon>Bacillati</taxon>
        <taxon>Actinomycetota</taxon>
        <taxon>Actinomycetes</taxon>
        <taxon>Kitasatosporales</taxon>
        <taxon>Streptomycetaceae</taxon>
        <taxon>Streptomyces</taxon>
    </lineage>
</organism>
<accession>A0A1E5PZ17</accession>